<dbReference type="GO" id="GO:0005777">
    <property type="term" value="C:peroxisome"/>
    <property type="evidence" value="ECO:0007669"/>
    <property type="project" value="UniProtKB-SubCell"/>
</dbReference>
<evidence type="ECO:0000313" key="11">
    <source>
        <dbReference type="EMBL" id="RMZ69278.1"/>
    </source>
</evidence>
<evidence type="ECO:0000313" key="12">
    <source>
        <dbReference type="Proteomes" id="UP000265663"/>
    </source>
</evidence>
<dbReference type="Pfam" id="PF12697">
    <property type="entry name" value="Abhydrolase_6"/>
    <property type="match status" value="1"/>
</dbReference>
<keyword evidence="6" id="KW-0843">Virulence</keyword>
<feature type="domain" description="AB hydrolase-1" evidence="10">
    <location>
        <begin position="125"/>
        <end position="344"/>
    </location>
</feature>
<dbReference type="EMBL" id="KE747818">
    <property type="protein sequence ID" value="RMZ69278.1"/>
    <property type="molecule type" value="Genomic_DNA"/>
</dbReference>
<evidence type="ECO:0000256" key="7">
    <source>
        <dbReference type="ARBA" id="ARBA00023098"/>
    </source>
</evidence>
<dbReference type="InterPro" id="IPR000073">
    <property type="entry name" value="AB_hydrolase_1"/>
</dbReference>
<evidence type="ECO:0000256" key="9">
    <source>
        <dbReference type="SAM" id="SignalP"/>
    </source>
</evidence>
<feature type="signal peptide" evidence="9">
    <location>
        <begin position="1"/>
        <end position="22"/>
    </location>
</feature>
<dbReference type="GO" id="GO:0016042">
    <property type="term" value="P:lipid catabolic process"/>
    <property type="evidence" value="ECO:0007669"/>
    <property type="project" value="UniProtKB-KW"/>
</dbReference>
<evidence type="ECO:0000259" key="10">
    <source>
        <dbReference type="Pfam" id="PF12697"/>
    </source>
</evidence>
<dbReference type="PANTHER" id="PTHR10272">
    <property type="entry name" value="PLATELET-ACTIVATING FACTOR ACETYLHYDROLASE"/>
    <property type="match status" value="1"/>
</dbReference>
<proteinExistence type="inferred from homology"/>
<keyword evidence="12" id="KW-1185">Reference proteome</keyword>
<dbReference type="Proteomes" id="UP000265663">
    <property type="component" value="Unassembled WGS sequence"/>
</dbReference>
<dbReference type="Gene3D" id="3.40.50.1820">
    <property type="entry name" value="alpha/beta hydrolase"/>
    <property type="match status" value="1"/>
</dbReference>
<dbReference type="EC" id="3.1.1.47" evidence="3"/>
<evidence type="ECO:0000256" key="2">
    <source>
        <dbReference type="ARBA" id="ARBA00005668"/>
    </source>
</evidence>
<comment type="subcellular location">
    <subcellularLocation>
        <location evidence="1">Peroxisome</location>
    </subcellularLocation>
</comment>
<accession>A0A3M7M480</accession>
<dbReference type="SUPFAM" id="SSF53474">
    <property type="entry name" value="alpha/beta-Hydrolases"/>
    <property type="match status" value="1"/>
</dbReference>
<keyword evidence="8" id="KW-0576">Peroxisome</keyword>
<evidence type="ECO:0000256" key="1">
    <source>
        <dbReference type="ARBA" id="ARBA00004275"/>
    </source>
</evidence>
<dbReference type="InterPro" id="IPR029058">
    <property type="entry name" value="AB_hydrolase_fold"/>
</dbReference>
<dbReference type="PANTHER" id="PTHR10272:SF14">
    <property type="entry name" value="PAF ACETYLHYDROLASE FAMILY PROTEIN"/>
    <property type="match status" value="1"/>
</dbReference>
<evidence type="ECO:0000256" key="6">
    <source>
        <dbReference type="ARBA" id="ARBA00023026"/>
    </source>
</evidence>
<evidence type="ECO:0000256" key="8">
    <source>
        <dbReference type="ARBA" id="ARBA00023140"/>
    </source>
</evidence>
<keyword evidence="4 11" id="KW-0378">Hydrolase</keyword>
<keyword evidence="9" id="KW-0732">Signal</keyword>
<evidence type="ECO:0000256" key="3">
    <source>
        <dbReference type="ARBA" id="ARBA00013201"/>
    </source>
</evidence>
<reference evidence="11 12" key="1">
    <citation type="journal article" date="2014" name="PLoS ONE">
        <title>De novo Genome Assembly of the Fungal Plant Pathogen Pyrenophora semeniperda.</title>
        <authorList>
            <person name="Soliai M.M."/>
            <person name="Meyer S.E."/>
            <person name="Udall J.A."/>
            <person name="Elzinga D.E."/>
            <person name="Hermansen R.A."/>
            <person name="Bodily P.M."/>
            <person name="Hart A.A."/>
            <person name="Coleman C.E."/>
        </authorList>
    </citation>
    <scope>NUCLEOTIDE SEQUENCE [LARGE SCALE GENOMIC DNA]</scope>
    <source>
        <strain evidence="11 12">CCB06</strain>
        <tissue evidence="11">Mycelium</tissue>
    </source>
</reference>
<keyword evidence="7" id="KW-0443">Lipid metabolism</keyword>
<evidence type="ECO:0000256" key="4">
    <source>
        <dbReference type="ARBA" id="ARBA00022801"/>
    </source>
</evidence>
<comment type="similarity">
    <text evidence="2">Belongs to the AB hydrolase superfamily. AKT2 hydrolase family.</text>
</comment>
<feature type="chain" id="PRO_5018176958" description="1-alkyl-2-acetylglycerophosphocholine esterase" evidence="9">
    <location>
        <begin position="23"/>
        <end position="382"/>
    </location>
</feature>
<dbReference type="AlphaFoldDB" id="A0A3M7M480"/>
<keyword evidence="5" id="KW-0442">Lipid degradation</keyword>
<sequence length="382" mass="41219">MYYNHSILPFLLVSITAGYVVPNLPGKYNVTLTTGALIDYTRDNPFSATPTPRTLMLSVFQPATCESLVLVPYMPDQTAEFQGAYLQRQFNISDDLASLFLEARLPVCPGEAKGYSPILDDGPVLLLSPGYGVPRFYYNFIASAIASEGFTVIAIDHPGDANIITYPDGHAVYNSGPSSPTPDEYVQYMNPRAADASFIIDQLSSNATAMAELLPQRGPRKFSADRFAMLGHSLGGASAIVAASQDARIRGAINWDGSFFGSVPPSGLSQPVLYMAEANVTDPTWVSLWPQLKGPKLWVEVANTTHESFVDVPTLLQAAGQKTPALTELLGTIVPAELVDIMVAYTKEWMNGAITGKVGGPLLQGLELDRFPQVSTVTKSNF</sequence>
<evidence type="ECO:0000256" key="5">
    <source>
        <dbReference type="ARBA" id="ARBA00022963"/>
    </source>
</evidence>
<organism evidence="11 12">
    <name type="scientific">Pyrenophora seminiperda CCB06</name>
    <dbReference type="NCBI Taxonomy" id="1302712"/>
    <lineage>
        <taxon>Eukaryota</taxon>
        <taxon>Fungi</taxon>
        <taxon>Dikarya</taxon>
        <taxon>Ascomycota</taxon>
        <taxon>Pezizomycotina</taxon>
        <taxon>Dothideomycetes</taxon>
        <taxon>Pleosporomycetidae</taxon>
        <taxon>Pleosporales</taxon>
        <taxon>Pleosporineae</taxon>
        <taxon>Pleosporaceae</taxon>
        <taxon>Pyrenophora</taxon>
    </lineage>
</organism>
<gene>
    <name evidence="11" type="ORF">GMOD_00006013</name>
</gene>
<dbReference type="OrthoDB" id="2363873at2759"/>
<dbReference type="GO" id="GO:0003847">
    <property type="term" value="F:1-alkyl-2-acetylglycerophosphocholine esterase activity"/>
    <property type="evidence" value="ECO:0007669"/>
    <property type="project" value="UniProtKB-EC"/>
</dbReference>
<name>A0A3M7M480_9PLEO</name>
<protein>
    <recommendedName>
        <fullName evidence="3">1-alkyl-2-acetylglycerophosphocholine esterase</fullName>
        <ecNumber evidence="3">3.1.1.47</ecNumber>
    </recommendedName>
</protein>